<protein>
    <submittedName>
        <fullName evidence="1">Glycosyltransferase family 2 protein</fullName>
    </submittedName>
</protein>
<accession>A0AC61RGD0</accession>
<dbReference type="EMBL" id="SRYB01000006">
    <property type="protein sequence ID" value="TGY79597.1"/>
    <property type="molecule type" value="Genomic_DNA"/>
</dbReference>
<proteinExistence type="predicted"/>
<name>A0AC61RGD0_9BACT</name>
<dbReference type="Proteomes" id="UP000306319">
    <property type="component" value="Unassembled WGS sequence"/>
</dbReference>
<organism evidence="1 2">
    <name type="scientific">Lepagella muris</name>
    <dbReference type="NCBI Taxonomy" id="3032870"/>
    <lineage>
        <taxon>Bacteria</taxon>
        <taxon>Pseudomonadati</taxon>
        <taxon>Bacteroidota</taxon>
        <taxon>Bacteroidia</taxon>
        <taxon>Bacteroidales</taxon>
        <taxon>Muribaculaceae</taxon>
        <taxon>Lepagella</taxon>
    </lineage>
</organism>
<evidence type="ECO:0000313" key="2">
    <source>
        <dbReference type="Proteomes" id="UP000306319"/>
    </source>
</evidence>
<gene>
    <name evidence="1" type="ORF">E5331_06200</name>
</gene>
<evidence type="ECO:0000313" key="1">
    <source>
        <dbReference type="EMBL" id="TGY79597.1"/>
    </source>
</evidence>
<comment type="caution">
    <text evidence="1">The sequence shown here is derived from an EMBL/GenBank/DDBJ whole genome shotgun (WGS) entry which is preliminary data.</text>
</comment>
<sequence length="342" mass="40125">MKKILSIIIPSYNMEKYLPQCIDSLLVEKIDSLDILIINDGSKDRTLEIGRRYETKYPQSIRVIDKSNGNYGSCINRGLKEAVGKYIKVLDADDSFEKSNLDEFIDYLSKVDVDLVVSDYDIVNESGITTKKNRFSLKNDLTIFLFKDVLLRISIPEFQMHSVTYNRNVFRNIAYVQTEGVSYTDMEWMFLPMTKVETVSFYGKVIYKYLIGREGQTVNTSVSQKAVGQTMFVVKHLLQIYSEHKDKISLYHKEYLEYRLREKTPSLYRICLIKIGDTVQYANLKEFDGILANQFPELYQLMENETVKAIPFHYIRYWRQKDYSDNIFLLRVIHKLVKLLKS</sequence>
<keyword evidence="2" id="KW-1185">Reference proteome</keyword>
<reference evidence="1" key="1">
    <citation type="submission" date="2019-04" db="EMBL/GenBank/DDBJ databases">
        <title>Microbes associate with the intestines of laboratory mice.</title>
        <authorList>
            <person name="Navarre W."/>
            <person name="Wong E."/>
            <person name="Huang K."/>
            <person name="Tropini C."/>
            <person name="Ng K."/>
            <person name="Yu B."/>
        </authorList>
    </citation>
    <scope>NUCLEOTIDE SEQUENCE</scope>
    <source>
        <strain evidence="1">NM04_E33</strain>
    </source>
</reference>